<keyword evidence="2" id="KW-1185">Reference proteome</keyword>
<evidence type="ECO:0000313" key="2">
    <source>
        <dbReference type="Proteomes" id="UP000233837"/>
    </source>
</evidence>
<reference evidence="1 2" key="1">
    <citation type="journal article" date="2016" name="Sci. Rep.">
        <title>The Dendrobium catenatum Lindl. genome sequence provides insights into polysaccharide synthase, floral development and adaptive evolution.</title>
        <authorList>
            <person name="Zhang G.Q."/>
            <person name="Xu Q."/>
            <person name="Bian C."/>
            <person name="Tsai W.C."/>
            <person name="Yeh C.M."/>
            <person name="Liu K.W."/>
            <person name="Yoshida K."/>
            <person name="Zhang L.S."/>
            <person name="Chang S.B."/>
            <person name="Chen F."/>
            <person name="Shi Y."/>
            <person name="Su Y.Y."/>
            <person name="Zhang Y.Q."/>
            <person name="Chen L.J."/>
            <person name="Yin Y."/>
            <person name="Lin M."/>
            <person name="Huang H."/>
            <person name="Deng H."/>
            <person name="Wang Z.W."/>
            <person name="Zhu S.L."/>
            <person name="Zhao X."/>
            <person name="Deng C."/>
            <person name="Niu S.C."/>
            <person name="Huang J."/>
            <person name="Wang M."/>
            <person name="Liu G.H."/>
            <person name="Yang H.J."/>
            <person name="Xiao X.J."/>
            <person name="Hsiao Y.Y."/>
            <person name="Wu W.L."/>
            <person name="Chen Y.Y."/>
            <person name="Mitsuda N."/>
            <person name="Ohme-Takagi M."/>
            <person name="Luo Y.B."/>
            <person name="Van de Peer Y."/>
            <person name="Liu Z.J."/>
        </authorList>
    </citation>
    <scope>NUCLEOTIDE SEQUENCE [LARGE SCALE GENOMIC DNA]</scope>
    <source>
        <tissue evidence="1">The whole plant</tissue>
    </source>
</reference>
<accession>A0A2I0WN49</accession>
<dbReference type="AlphaFoldDB" id="A0A2I0WN49"/>
<name>A0A2I0WN49_9ASPA</name>
<evidence type="ECO:0000313" key="1">
    <source>
        <dbReference type="EMBL" id="PKU77071.1"/>
    </source>
</evidence>
<dbReference type="EMBL" id="KZ502537">
    <property type="protein sequence ID" value="PKU77071.1"/>
    <property type="molecule type" value="Genomic_DNA"/>
</dbReference>
<reference evidence="1 2" key="2">
    <citation type="journal article" date="2017" name="Nature">
        <title>The Apostasia genome and the evolution of orchids.</title>
        <authorList>
            <person name="Zhang G.Q."/>
            <person name="Liu K.W."/>
            <person name="Li Z."/>
            <person name="Lohaus R."/>
            <person name="Hsiao Y.Y."/>
            <person name="Niu S.C."/>
            <person name="Wang J.Y."/>
            <person name="Lin Y.C."/>
            <person name="Xu Q."/>
            <person name="Chen L.J."/>
            <person name="Yoshida K."/>
            <person name="Fujiwara S."/>
            <person name="Wang Z.W."/>
            <person name="Zhang Y.Q."/>
            <person name="Mitsuda N."/>
            <person name="Wang M."/>
            <person name="Liu G.H."/>
            <person name="Pecoraro L."/>
            <person name="Huang H.X."/>
            <person name="Xiao X.J."/>
            <person name="Lin M."/>
            <person name="Wu X.Y."/>
            <person name="Wu W.L."/>
            <person name="Chen Y.Y."/>
            <person name="Chang S.B."/>
            <person name="Sakamoto S."/>
            <person name="Ohme-Takagi M."/>
            <person name="Yagi M."/>
            <person name="Zeng S.J."/>
            <person name="Shen C.Y."/>
            <person name="Yeh C.M."/>
            <person name="Luo Y.B."/>
            <person name="Tsai W.C."/>
            <person name="Van de Peer Y."/>
            <person name="Liu Z.J."/>
        </authorList>
    </citation>
    <scope>NUCLEOTIDE SEQUENCE [LARGE SCALE GENOMIC DNA]</scope>
    <source>
        <tissue evidence="1">The whole plant</tissue>
    </source>
</reference>
<gene>
    <name evidence="1" type="ORF">MA16_Dca001677</name>
</gene>
<sequence>MPSPNCYHQMRCDVDGTVLQPMYPSAVALYSLLGDKQRVERCDAPDPGAAPLSGRLDIESGASQHFVIRDIQELHSSFSPPLDSRPFCSARAFSLAALPACWPLSGQLSSACFREVVFPFLFTPSVQFFRLVILVFPPPAFSGRNGGPAS</sequence>
<organism evidence="1 2">
    <name type="scientific">Dendrobium catenatum</name>
    <dbReference type="NCBI Taxonomy" id="906689"/>
    <lineage>
        <taxon>Eukaryota</taxon>
        <taxon>Viridiplantae</taxon>
        <taxon>Streptophyta</taxon>
        <taxon>Embryophyta</taxon>
        <taxon>Tracheophyta</taxon>
        <taxon>Spermatophyta</taxon>
        <taxon>Magnoliopsida</taxon>
        <taxon>Liliopsida</taxon>
        <taxon>Asparagales</taxon>
        <taxon>Orchidaceae</taxon>
        <taxon>Epidendroideae</taxon>
        <taxon>Malaxideae</taxon>
        <taxon>Dendrobiinae</taxon>
        <taxon>Dendrobium</taxon>
    </lineage>
</organism>
<proteinExistence type="predicted"/>
<protein>
    <submittedName>
        <fullName evidence="1">Uncharacterized protein</fullName>
    </submittedName>
</protein>
<dbReference type="Proteomes" id="UP000233837">
    <property type="component" value="Unassembled WGS sequence"/>
</dbReference>